<dbReference type="InterPro" id="IPR017853">
    <property type="entry name" value="GH"/>
</dbReference>
<accession>A0A9D1LWJ9</accession>
<dbReference type="SUPFAM" id="SSF51011">
    <property type="entry name" value="Glycosyl hydrolase domain"/>
    <property type="match status" value="1"/>
</dbReference>
<protein>
    <submittedName>
        <fullName evidence="5">Glycoside hydrolase family 13 protein</fullName>
    </submittedName>
</protein>
<dbReference type="InterPro" id="IPR045857">
    <property type="entry name" value="O16G_dom_2"/>
</dbReference>
<evidence type="ECO:0000256" key="3">
    <source>
        <dbReference type="ARBA" id="ARBA00023295"/>
    </source>
</evidence>
<dbReference type="Gene3D" id="2.60.40.1180">
    <property type="entry name" value="Golgi alpha-mannosidase II"/>
    <property type="match status" value="1"/>
</dbReference>
<proteinExistence type="inferred from homology"/>
<feature type="domain" description="Glycosyl hydrolase family 13 catalytic" evidence="4">
    <location>
        <begin position="139"/>
        <end position="545"/>
    </location>
</feature>
<evidence type="ECO:0000256" key="1">
    <source>
        <dbReference type="ARBA" id="ARBA00008061"/>
    </source>
</evidence>
<dbReference type="Gene3D" id="2.60.40.10">
    <property type="entry name" value="Immunoglobulins"/>
    <property type="match status" value="1"/>
</dbReference>
<dbReference type="InterPro" id="IPR006047">
    <property type="entry name" value="GH13_cat_dom"/>
</dbReference>
<dbReference type="Gene3D" id="3.20.20.80">
    <property type="entry name" value="Glycosidases"/>
    <property type="match status" value="1"/>
</dbReference>
<dbReference type="AlphaFoldDB" id="A0A9D1LWJ9"/>
<dbReference type="CDD" id="cd11338">
    <property type="entry name" value="AmyAc_CMD"/>
    <property type="match status" value="1"/>
</dbReference>
<name>A0A9D1LWJ9_9FIRM</name>
<sequence>MDIEHDSRLELYRAPFGAVPAGTVVRLRLGLRDAGLPRALKLKYSVGETLLEKTLYYVFEAGGCCFYETEVAMPLSPGLVWYYFEADMEDGAAFYGNNAEDSGGKGAVYETAPEHRYQITVYDPAYQTPEWFRKAVVYQIFPDRFYNGAEGFLGNRTDIVKRGWDETPYYKAEQFGGTYLANDFFGGNLRGIMKKLPYLKELGISAIYLNPIFKAYSNHKYDTGDYKEIDPMFGTEEEFRALCEKAGALGIRIILDGVFNHTGSNSRYFNKDGAYDSVGAYQSQDSPYYEWYKFEQWPDQYEAWWGMPTLPHIEEEAPSFQEYILTGADAVIKRWLKLGASGWRLDVVDELPDSFVKTLRREVKRQDPDAVIIGEVWEDASNKISYGVRREYFLGQELDSVMNYPLRDAIVRFARGEIDARGFDHRIMRLKENYPALAFYALLNLLSSHDVERILTAVSNAPDKHSITKDAQAAYRIPEEEYPAALDRVKAAVVLQMLLPGVPCVYYGDEAGMQGYADPFCRGTFPWDNINRELLEWHKTAIALRNGAAVFTDGAFETVYKIGGGYAFIRYDAAERYLVMVNFSQEPQWMRIDAARFGVTAIENCLCAEEYASEDGIFYVEVPQNWVKVFKAV</sequence>
<dbReference type="PANTHER" id="PTHR10357:SF210">
    <property type="entry name" value="MALTODEXTRIN GLUCOSIDASE"/>
    <property type="match status" value="1"/>
</dbReference>
<gene>
    <name evidence="5" type="ORF">IAB04_07905</name>
</gene>
<evidence type="ECO:0000313" key="6">
    <source>
        <dbReference type="Proteomes" id="UP000824111"/>
    </source>
</evidence>
<dbReference type="InterPro" id="IPR004185">
    <property type="entry name" value="Glyco_hydro_13_lg-like_dom"/>
</dbReference>
<keyword evidence="3" id="KW-0326">Glycosidase</keyword>
<dbReference type="CDD" id="cd02857">
    <property type="entry name" value="E_set_CDase_PDE_N"/>
    <property type="match status" value="1"/>
</dbReference>
<dbReference type="PANTHER" id="PTHR10357">
    <property type="entry name" value="ALPHA-AMYLASE FAMILY MEMBER"/>
    <property type="match status" value="1"/>
</dbReference>
<dbReference type="Proteomes" id="UP000824111">
    <property type="component" value="Unassembled WGS sequence"/>
</dbReference>
<comment type="caution">
    <text evidence="5">The sequence shown here is derived from an EMBL/GenBank/DDBJ whole genome shotgun (WGS) entry which is preliminary data.</text>
</comment>
<reference evidence="5" key="1">
    <citation type="submission" date="2020-10" db="EMBL/GenBank/DDBJ databases">
        <authorList>
            <person name="Gilroy R."/>
        </authorList>
    </citation>
    <scope>NUCLEOTIDE SEQUENCE</scope>
    <source>
        <strain evidence="5">ChiSjej4B22-9803</strain>
    </source>
</reference>
<dbReference type="Pfam" id="PF00128">
    <property type="entry name" value="Alpha-amylase"/>
    <property type="match status" value="1"/>
</dbReference>
<dbReference type="GO" id="GO:0004553">
    <property type="term" value="F:hydrolase activity, hydrolyzing O-glycosyl compounds"/>
    <property type="evidence" value="ECO:0007669"/>
    <property type="project" value="InterPro"/>
</dbReference>
<dbReference type="EMBL" id="DVND01000198">
    <property type="protein sequence ID" value="HIU49277.1"/>
    <property type="molecule type" value="Genomic_DNA"/>
</dbReference>
<dbReference type="Gene3D" id="3.90.400.10">
    <property type="entry name" value="Oligo-1,6-glucosidase, Domain 2"/>
    <property type="match status" value="1"/>
</dbReference>
<dbReference type="GO" id="GO:0005975">
    <property type="term" value="P:carbohydrate metabolic process"/>
    <property type="evidence" value="ECO:0007669"/>
    <property type="project" value="InterPro"/>
</dbReference>
<evidence type="ECO:0000313" key="5">
    <source>
        <dbReference type="EMBL" id="HIU49277.1"/>
    </source>
</evidence>
<dbReference type="SUPFAM" id="SSF51445">
    <property type="entry name" value="(Trans)glycosidases"/>
    <property type="match status" value="1"/>
</dbReference>
<comment type="similarity">
    <text evidence="1">Belongs to the glycosyl hydrolase 13 family.</text>
</comment>
<keyword evidence="2 5" id="KW-0378">Hydrolase</keyword>
<evidence type="ECO:0000256" key="2">
    <source>
        <dbReference type="ARBA" id="ARBA00022801"/>
    </source>
</evidence>
<reference evidence="5" key="2">
    <citation type="journal article" date="2021" name="PeerJ">
        <title>Extensive microbial diversity within the chicken gut microbiome revealed by metagenomics and culture.</title>
        <authorList>
            <person name="Gilroy R."/>
            <person name="Ravi A."/>
            <person name="Getino M."/>
            <person name="Pursley I."/>
            <person name="Horton D.L."/>
            <person name="Alikhan N.F."/>
            <person name="Baker D."/>
            <person name="Gharbi K."/>
            <person name="Hall N."/>
            <person name="Watson M."/>
            <person name="Adriaenssens E.M."/>
            <person name="Foster-Nyarko E."/>
            <person name="Jarju S."/>
            <person name="Secka A."/>
            <person name="Antonio M."/>
            <person name="Oren A."/>
            <person name="Chaudhuri R.R."/>
            <person name="La Ragione R."/>
            <person name="Hildebrand F."/>
            <person name="Pallen M.J."/>
        </authorList>
    </citation>
    <scope>NUCLEOTIDE SEQUENCE</scope>
    <source>
        <strain evidence="5">ChiSjej4B22-9803</strain>
    </source>
</reference>
<dbReference type="InterPro" id="IPR013783">
    <property type="entry name" value="Ig-like_fold"/>
</dbReference>
<dbReference type="SMART" id="SM00642">
    <property type="entry name" value="Aamy"/>
    <property type="match status" value="1"/>
</dbReference>
<organism evidence="5 6">
    <name type="scientific">Candidatus Avimonoglobus intestinipullorum</name>
    <dbReference type="NCBI Taxonomy" id="2840699"/>
    <lineage>
        <taxon>Bacteria</taxon>
        <taxon>Bacillati</taxon>
        <taxon>Bacillota</taxon>
        <taxon>Clostridia</taxon>
        <taxon>Eubacteriales</taxon>
        <taxon>Candidatus Avimonoglobus</taxon>
    </lineage>
</organism>
<evidence type="ECO:0000259" key="4">
    <source>
        <dbReference type="SMART" id="SM00642"/>
    </source>
</evidence>
<dbReference type="InterPro" id="IPR013780">
    <property type="entry name" value="Glyco_hydro_b"/>
</dbReference>